<comment type="similarity">
    <text evidence="1 2">Belongs to the cytochrome P450 family.</text>
</comment>
<evidence type="ECO:0000313" key="4">
    <source>
        <dbReference type="Proteomes" id="UP000570166"/>
    </source>
</evidence>
<evidence type="ECO:0000256" key="2">
    <source>
        <dbReference type="RuleBase" id="RU000461"/>
    </source>
</evidence>
<evidence type="ECO:0000256" key="1">
    <source>
        <dbReference type="ARBA" id="ARBA00010617"/>
    </source>
</evidence>
<evidence type="ECO:0000313" key="3">
    <source>
        <dbReference type="EMBL" id="MBA2933790.1"/>
    </source>
</evidence>
<name>A0A838L4G0_9SPHN</name>
<dbReference type="PANTHER" id="PTHR46696:SF6">
    <property type="entry name" value="P450, PUTATIVE (EUROFUNG)-RELATED"/>
    <property type="match status" value="1"/>
</dbReference>
<dbReference type="Pfam" id="PF00067">
    <property type="entry name" value="p450"/>
    <property type="match status" value="1"/>
</dbReference>
<dbReference type="GO" id="GO:0020037">
    <property type="term" value="F:heme binding"/>
    <property type="evidence" value="ECO:0007669"/>
    <property type="project" value="InterPro"/>
</dbReference>
<dbReference type="SUPFAM" id="SSF48264">
    <property type="entry name" value="Cytochrome P450"/>
    <property type="match status" value="1"/>
</dbReference>
<protein>
    <submittedName>
        <fullName evidence="3">Cytochrome P450</fullName>
    </submittedName>
</protein>
<dbReference type="InterPro" id="IPR036396">
    <property type="entry name" value="Cyt_P450_sf"/>
</dbReference>
<dbReference type="PANTHER" id="PTHR46696">
    <property type="entry name" value="P450, PUTATIVE (EUROFUNG)-RELATED"/>
    <property type="match status" value="1"/>
</dbReference>
<keyword evidence="2" id="KW-0408">Iron</keyword>
<dbReference type="AlphaFoldDB" id="A0A838L4G0"/>
<dbReference type="Proteomes" id="UP000570166">
    <property type="component" value="Unassembled WGS sequence"/>
</dbReference>
<sequence length="405" mass="45774">MNATAATLPKVPAHVPADLVHAFDIYDDPGIRRDLHREYARILDEAPGIFYVPNNGGHWMVTRYDTISAVVMDTEHFSTEHSQIPPIPNPPRFIPLNYDPPENMPYRKLLMPFFSPKAVKALDEQIVFHANRIVDAVKDKGRCEFVQEVAAPFPVTVFMILMGLPLDRFDDFRKLVDDFFNLQGDPRLEGVTATINAELTAIIEDRRADPQEDLTSFLVHADMEGRKLTMPELLNMCFLLLLGGLDTVTNMLTFTTHRLAEEPALQERLIADPSRMADLVEEGLRLFGVVNVPRVVKKDVDLLGAPFRVGDMVLCTLPLAGWDDSKNDHPAKFDIDRKDKKHLTFSTGAHLCLGHFLARTELRTMYGVWMGKIGRFRLAEQPAFHYRAGTVMALDSLVLEWDVKG</sequence>
<dbReference type="InterPro" id="IPR002397">
    <property type="entry name" value="Cyt_P450_B"/>
</dbReference>
<dbReference type="GO" id="GO:0016705">
    <property type="term" value="F:oxidoreductase activity, acting on paired donors, with incorporation or reduction of molecular oxygen"/>
    <property type="evidence" value="ECO:0007669"/>
    <property type="project" value="InterPro"/>
</dbReference>
<dbReference type="InterPro" id="IPR017972">
    <property type="entry name" value="Cyt_P450_CS"/>
</dbReference>
<proteinExistence type="inferred from homology"/>
<accession>A0A838L4G0</accession>
<dbReference type="PRINTS" id="PR00359">
    <property type="entry name" value="BP450"/>
</dbReference>
<dbReference type="RefSeq" id="WP_160363588.1">
    <property type="nucleotide sequence ID" value="NZ_JACEIB010000003.1"/>
</dbReference>
<keyword evidence="2" id="KW-0503">Monooxygenase</keyword>
<dbReference type="EMBL" id="JACEIB010000003">
    <property type="protein sequence ID" value="MBA2933790.1"/>
    <property type="molecule type" value="Genomic_DNA"/>
</dbReference>
<dbReference type="PRINTS" id="PR00385">
    <property type="entry name" value="P450"/>
</dbReference>
<keyword evidence="2" id="KW-0479">Metal-binding</keyword>
<reference evidence="3 4" key="1">
    <citation type="submission" date="2020-07" db="EMBL/GenBank/DDBJ databases">
        <authorList>
            <person name="Sun Q."/>
        </authorList>
    </citation>
    <scope>NUCLEOTIDE SEQUENCE [LARGE SCALE GENOMIC DNA]</scope>
    <source>
        <strain evidence="3 4">CGMCC 1.13654</strain>
    </source>
</reference>
<comment type="caution">
    <text evidence="3">The sequence shown here is derived from an EMBL/GenBank/DDBJ whole genome shotgun (WGS) entry which is preliminary data.</text>
</comment>
<keyword evidence="2" id="KW-0560">Oxidoreductase</keyword>
<organism evidence="3 4">
    <name type="scientific">Sphingomonas chungangi</name>
    <dbReference type="NCBI Taxonomy" id="2683589"/>
    <lineage>
        <taxon>Bacteria</taxon>
        <taxon>Pseudomonadati</taxon>
        <taxon>Pseudomonadota</taxon>
        <taxon>Alphaproteobacteria</taxon>
        <taxon>Sphingomonadales</taxon>
        <taxon>Sphingomonadaceae</taxon>
        <taxon>Sphingomonas</taxon>
    </lineage>
</organism>
<dbReference type="Gene3D" id="1.10.630.10">
    <property type="entry name" value="Cytochrome P450"/>
    <property type="match status" value="1"/>
</dbReference>
<keyword evidence="2" id="KW-0349">Heme</keyword>
<dbReference type="InterPro" id="IPR001128">
    <property type="entry name" value="Cyt_P450"/>
</dbReference>
<dbReference type="PROSITE" id="PS00086">
    <property type="entry name" value="CYTOCHROME_P450"/>
    <property type="match status" value="1"/>
</dbReference>
<dbReference type="GO" id="GO:0005506">
    <property type="term" value="F:iron ion binding"/>
    <property type="evidence" value="ECO:0007669"/>
    <property type="project" value="InterPro"/>
</dbReference>
<keyword evidence="4" id="KW-1185">Reference proteome</keyword>
<gene>
    <name evidence="3" type="ORF">HZF05_06715</name>
</gene>
<dbReference type="GO" id="GO:0004497">
    <property type="term" value="F:monooxygenase activity"/>
    <property type="evidence" value="ECO:0007669"/>
    <property type="project" value="UniProtKB-KW"/>
</dbReference>